<keyword evidence="2" id="KW-1185">Reference proteome</keyword>
<sequence length="69" mass="7803">MSFTTAFMTDAEPLPTWCAPILRTLTRAHPEQSVEEVAQAIREALVVQRAYHVATPIEDLARQLLEDRP</sequence>
<dbReference type="RefSeq" id="WP_341405248.1">
    <property type="nucleotide sequence ID" value="NZ_JBBUKT010000005.1"/>
</dbReference>
<reference evidence="1 2" key="1">
    <citation type="submission" date="2024-04" db="EMBL/GenBank/DDBJ databases">
        <title>Luteolibacter sp. isolated from soil.</title>
        <authorList>
            <person name="An J."/>
        </authorList>
    </citation>
    <scope>NUCLEOTIDE SEQUENCE [LARGE SCALE GENOMIC DNA]</scope>
    <source>
        <strain evidence="1 2">Y139</strain>
    </source>
</reference>
<accession>A0ABU9AV52</accession>
<proteinExistence type="predicted"/>
<evidence type="ECO:0000313" key="1">
    <source>
        <dbReference type="EMBL" id="MEK7951613.1"/>
    </source>
</evidence>
<organism evidence="1 2">
    <name type="scientific">Luteolibacter soli</name>
    <dbReference type="NCBI Taxonomy" id="3135280"/>
    <lineage>
        <taxon>Bacteria</taxon>
        <taxon>Pseudomonadati</taxon>
        <taxon>Verrucomicrobiota</taxon>
        <taxon>Verrucomicrobiia</taxon>
        <taxon>Verrucomicrobiales</taxon>
        <taxon>Verrucomicrobiaceae</taxon>
        <taxon>Luteolibacter</taxon>
    </lineage>
</organism>
<dbReference type="Proteomes" id="UP001371305">
    <property type="component" value="Unassembled WGS sequence"/>
</dbReference>
<dbReference type="EMBL" id="JBBUKT010000005">
    <property type="protein sequence ID" value="MEK7951613.1"/>
    <property type="molecule type" value="Genomic_DNA"/>
</dbReference>
<evidence type="ECO:0000313" key="2">
    <source>
        <dbReference type="Proteomes" id="UP001371305"/>
    </source>
</evidence>
<name>A0ABU9AV52_9BACT</name>
<gene>
    <name evidence="1" type="ORF">WKV53_13940</name>
</gene>
<protein>
    <submittedName>
        <fullName evidence="1">Uncharacterized protein</fullName>
    </submittedName>
</protein>
<comment type="caution">
    <text evidence="1">The sequence shown here is derived from an EMBL/GenBank/DDBJ whole genome shotgun (WGS) entry which is preliminary data.</text>
</comment>